<keyword evidence="2 8" id="KW-1277">Toxin-antitoxin system</keyword>
<dbReference type="Pfam" id="PF01850">
    <property type="entry name" value="PIN"/>
    <property type="match status" value="1"/>
</dbReference>
<dbReference type="GO" id="GO:0000287">
    <property type="term" value="F:magnesium ion binding"/>
    <property type="evidence" value="ECO:0007669"/>
    <property type="project" value="UniProtKB-UniRule"/>
</dbReference>
<evidence type="ECO:0000256" key="1">
    <source>
        <dbReference type="ARBA" id="ARBA00001946"/>
    </source>
</evidence>
<evidence type="ECO:0000256" key="6">
    <source>
        <dbReference type="ARBA" id="ARBA00022842"/>
    </source>
</evidence>
<evidence type="ECO:0000256" key="2">
    <source>
        <dbReference type="ARBA" id="ARBA00022649"/>
    </source>
</evidence>
<keyword evidence="5 8" id="KW-0378">Hydrolase</keyword>
<evidence type="ECO:0000313" key="11">
    <source>
        <dbReference type="Proteomes" id="UP000198937"/>
    </source>
</evidence>
<reference evidence="10 11" key="1">
    <citation type="submission" date="2016-06" db="EMBL/GenBank/DDBJ databases">
        <authorList>
            <person name="Kjaerup R.B."/>
            <person name="Dalgaard T.S."/>
            <person name="Juul-Madsen H.R."/>
        </authorList>
    </citation>
    <scope>NUCLEOTIDE SEQUENCE [LARGE SCALE GENOMIC DNA]</scope>
    <source>
        <strain evidence="10 11">DSM 45577</strain>
    </source>
</reference>
<comment type="cofactor">
    <cofactor evidence="1 8">
        <name>Mg(2+)</name>
        <dbReference type="ChEBI" id="CHEBI:18420"/>
    </cofactor>
</comment>
<protein>
    <recommendedName>
        <fullName evidence="8">Ribonuclease VapC</fullName>
        <shortName evidence="8">RNase VapC</shortName>
        <ecNumber evidence="8">3.1.-.-</ecNumber>
    </recommendedName>
    <alternativeName>
        <fullName evidence="8">Toxin VapC</fullName>
    </alternativeName>
</protein>
<comment type="function">
    <text evidence="8">Toxic component of a toxin-antitoxin (TA) system. An RNase.</text>
</comment>
<evidence type="ECO:0000256" key="8">
    <source>
        <dbReference type="HAMAP-Rule" id="MF_00265"/>
    </source>
</evidence>
<dbReference type="EMBL" id="FMIA01000002">
    <property type="protein sequence ID" value="SCL53595.1"/>
    <property type="molecule type" value="Genomic_DNA"/>
</dbReference>
<comment type="similarity">
    <text evidence="7 8">Belongs to the PINc/VapC protein family.</text>
</comment>
<dbReference type="Gene3D" id="3.40.50.1010">
    <property type="entry name" value="5'-nuclease"/>
    <property type="match status" value="1"/>
</dbReference>
<keyword evidence="6 8" id="KW-0460">Magnesium</keyword>
<dbReference type="HAMAP" id="MF_00265">
    <property type="entry name" value="VapC_Nob1"/>
    <property type="match status" value="1"/>
</dbReference>
<dbReference type="SUPFAM" id="SSF88723">
    <property type="entry name" value="PIN domain-like"/>
    <property type="match status" value="1"/>
</dbReference>
<dbReference type="GO" id="GO:0004540">
    <property type="term" value="F:RNA nuclease activity"/>
    <property type="evidence" value="ECO:0007669"/>
    <property type="project" value="InterPro"/>
</dbReference>
<dbReference type="GO" id="GO:0090729">
    <property type="term" value="F:toxin activity"/>
    <property type="evidence" value="ECO:0007669"/>
    <property type="project" value="UniProtKB-KW"/>
</dbReference>
<keyword evidence="4 8" id="KW-0479">Metal-binding</keyword>
<evidence type="ECO:0000256" key="4">
    <source>
        <dbReference type="ARBA" id="ARBA00022723"/>
    </source>
</evidence>
<dbReference type="PANTHER" id="PTHR33653">
    <property type="entry name" value="RIBONUCLEASE VAPC2"/>
    <property type="match status" value="1"/>
</dbReference>
<dbReference type="InterPro" id="IPR050556">
    <property type="entry name" value="Type_II_TA_system_RNase"/>
</dbReference>
<feature type="binding site" evidence="8">
    <location>
        <position position="94"/>
    </location>
    <ligand>
        <name>Mg(2+)</name>
        <dbReference type="ChEBI" id="CHEBI:18420"/>
    </ligand>
</feature>
<feature type="binding site" evidence="8">
    <location>
        <position position="6"/>
    </location>
    <ligand>
        <name>Mg(2+)</name>
        <dbReference type="ChEBI" id="CHEBI:18420"/>
    </ligand>
</feature>
<evidence type="ECO:0000256" key="7">
    <source>
        <dbReference type="ARBA" id="ARBA00038093"/>
    </source>
</evidence>
<evidence type="ECO:0000259" key="9">
    <source>
        <dbReference type="Pfam" id="PF01850"/>
    </source>
</evidence>
<gene>
    <name evidence="8" type="primary">vapC</name>
    <name evidence="10" type="ORF">GA0070617_2411</name>
</gene>
<dbReference type="PANTHER" id="PTHR33653:SF1">
    <property type="entry name" value="RIBONUCLEASE VAPC2"/>
    <property type="match status" value="1"/>
</dbReference>
<evidence type="ECO:0000313" key="10">
    <source>
        <dbReference type="EMBL" id="SCL53595.1"/>
    </source>
</evidence>
<keyword evidence="3 8" id="KW-0540">Nuclease</keyword>
<evidence type="ECO:0000256" key="3">
    <source>
        <dbReference type="ARBA" id="ARBA00022722"/>
    </source>
</evidence>
<organism evidence="10 11">
    <name type="scientific">Micromonospora yangpuensis</name>
    <dbReference type="NCBI Taxonomy" id="683228"/>
    <lineage>
        <taxon>Bacteria</taxon>
        <taxon>Bacillati</taxon>
        <taxon>Actinomycetota</taxon>
        <taxon>Actinomycetes</taxon>
        <taxon>Micromonosporales</taxon>
        <taxon>Micromonosporaceae</taxon>
        <taxon>Micromonospora</taxon>
    </lineage>
</organism>
<dbReference type="Proteomes" id="UP000198937">
    <property type="component" value="Unassembled WGS sequence"/>
</dbReference>
<dbReference type="EC" id="3.1.-.-" evidence="8"/>
<dbReference type="AlphaFoldDB" id="A0A1C6UHM7"/>
<dbReference type="InterPro" id="IPR002716">
    <property type="entry name" value="PIN_dom"/>
</dbReference>
<accession>A0A1C6UHM7</accession>
<dbReference type="InterPro" id="IPR022907">
    <property type="entry name" value="VapC_family"/>
</dbReference>
<dbReference type="STRING" id="683228.GA0070617_2411"/>
<keyword evidence="11" id="KW-1185">Reference proteome</keyword>
<keyword evidence="8" id="KW-0800">Toxin</keyword>
<dbReference type="RefSeq" id="WP_091436486.1">
    <property type="nucleotide sequence ID" value="NZ_BMMJ01000004.1"/>
</dbReference>
<name>A0A1C6UHM7_9ACTN</name>
<dbReference type="OrthoDB" id="5185254at2"/>
<evidence type="ECO:0000256" key="5">
    <source>
        <dbReference type="ARBA" id="ARBA00022801"/>
    </source>
</evidence>
<dbReference type="GO" id="GO:0016787">
    <property type="term" value="F:hydrolase activity"/>
    <property type="evidence" value="ECO:0007669"/>
    <property type="project" value="UniProtKB-KW"/>
</dbReference>
<dbReference type="InterPro" id="IPR029060">
    <property type="entry name" value="PIN-like_dom_sf"/>
</dbReference>
<feature type="domain" description="PIN" evidence="9">
    <location>
        <begin position="3"/>
        <end position="120"/>
    </location>
</feature>
<sequence length="131" mass="14713">MKYLVDTSALVRMVRRQADPQWSDLAARGLIAICDPVLVETLTIADAKAYDRVEQGLRHVYPWVPVPDDAWQVVRAVRQELASHSAHQGLSVADHLVVATAIRLKLVVLHQDSDFETVARLVPQLNQERIT</sequence>
<proteinExistence type="inferred from homology"/>